<keyword evidence="2" id="KW-1185">Reference proteome</keyword>
<name>A0ABW6U7U0_9ACTN</name>
<evidence type="ECO:0000313" key="1">
    <source>
        <dbReference type="EMBL" id="MFF4220880.1"/>
    </source>
</evidence>
<accession>A0ABW6U7U0</accession>
<protein>
    <submittedName>
        <fullName evidence="1">Uncharacterized protein</fullName>
    </submittedName>
</protein>
<organism evidence="1 2">
    <name type="scientific">Streptomyces nondiastaticus</name>
    <dbReference type="NCBI Taxonomy" id="3154512"/>
    <lineage>
        <taxon>Bacteria</taxon>
        <taxon>Bacillati</taxon>
        <taxon>Actinomycetota</taxon>
        <taxon>Actinomycetes</taxon>
        <taxon>Kitasatosporales</taxon>
        <taxon>Streptomycetaceae</taxon>
        <taxon>Streptomyces</taxon>
    </lineage>
</organism>
<comment type="caution">
    <text evidence="1">The sequence shown here is derived from an EMBL/GenBank/DDBJ whole genome shotgun (WGS) entry which is preliminary data.</text>
</comment>
<dbReference type="EMBL" id="JBIAUT010000017">
    <property type="protein sequence ID" value="MFF4220880.1"/>
    <property type="molecule type" value="Genomic_DNA"/>
</dbReference>
<dbReference type="Proteomes" id="UP001602123">
    <property type="component" value="Unassembled WGS sequence"/>
</dbReference>
<gene>
    <name evidence="1" type="ORF">ACFYZM_32040</name>
</gene>
<evidence type="ECO:0000313" key="2">
    <source>
        <dbReference type="Proteomes" id="UP001602123"/>
    </source>
</evidence>
<proteinExistence type="predicted"/>
<reference evidence="1 2" key="1">
    <citation type="submission" date="2024-10" db="EMBL/GenBank/DDBJ databases">
        <title>The Natural Products Discovery Center: Release of the First 8490 Sequenced Strains for Exploring Actinobacteria Biosynthetic Diversity.</title>
        <authorList>
            <person name="Kalkreuter E."/>
            <person name="Kautsar S.A."/>
            <person name="Yang D."/>
            <person name="Bader C.D."/>
            <person name="Teijaro C.N."/>
            <person name="Fluegel L."/>
            <person name="Davis C.M."/>
            <person name="Simpson J.R."/>
            <person name="Lauterbach L."/>
            <person name="Steele A.D."/>
            <person name="Gui C."/>
            <person name="Meng S."/>
            <person name="Li G."/>
            <person name="Viehrig K."/>
            <person name="Ye F."/>
            <person name="Su P."/>
            <person name="Kiefer A.F."/>
            <person name="Nichols A."/>
            <person name="Cepeda A.J."/>
            <person name="Yan W."/>
            <person name="Fan B."/>
            <person name="Jiang Y."/>
            <person name="Adhikari A."/>
            <person name="Zheng C.-J."/>
            <person name="Schuster L."/>
            <person name="Cowan T.M."/>
            <person name="Smanski M.J."/>
            <person name="Chevrette M.G."/>
            <person name="De Carvalho L.P.S."/>
            <person name="Shen B."/>
        </authorList>
    </citation>
    <scope>NUCLEOTIDE SEQUENCE [LARGE SCALE GENOMIC DNA]</scope>
    <source>
        <strain evidence="1 2">NPDC001650</strain>
    </source>
</reference>
<dbReference type="RefSeq" id="WP_388633889.1">
    <property type="nucleotide sequence ID" value="NZ_JBIAUT010000017.1"/>
</dbReference>
<sequence length="109" mass="11233">MPGGGLLRCPAIAEPAADWPGAGDNEKEQSLITVLILKMTAERSRARAVSAGAFMSRVPLTTNAQPAARVRAFAGEADGAEALAHGGRQRGALPWARLSRARTAPGATS</sequence>